<gene>
    <name evidence="3" type="ORF">IAB73_10800</name>
</gene>
<protein>
    <submittedName>
        <fullName evidence="3">Uncharacterized protein</fullName>
    </submittedName>
</protein>
<dbReference type="Proteomes" id="UP000886887">
    <property type="component" value="Unassembled WGS sequence"/>
</dbReference>
<feature type="transmembrane region" description="Helical" evidence="2">
    <location>
        <begin position="28"/>
        <end position="52"/>
    </location>
</feature>
<evidence type="ECO:0000313" key="3">
    <source>
        <dbReference type="EMBL" id="HIQ72681.1"/>
    </source>
</evidence>
<evidence type="ECO:0000313" key="4">
    <source>
        <dbReference type="Proteomes" id="UP000886887"/>
    </source>
</evidence>
<feature type="region of interest" description="Disordered" evidence="1">
    <location>
        <begin position="1"/>
        <end position="22"/>
    </location>
</feature>
<keyword evidence="2" id="KW-0812">Transmembrane</keyword>
<feature type="compositionally biased region" description="Basic and acidic residues" evidence="1">
    <location>
        <begin position="1"/>
        <end position="19"/>
    </location>
</feature>
<comment type="caution">
    <text evidence="3">The sequence shown here is derived from an EMBL/GenBank/DDBJ whole genome shotgun (WGS) entry which is preliminary data.</text>
</comment>
<name>A0A9D1CR83_9FIRM</name>
<evidence type="ECO:0000256" key="2">
    <source>
        <dbReference type="SAM" id="Phobius"/>
    </source>
</evidence>
<dbReference type="EMBL" id="DVFJ01000037">
    <property type="protein sequence ID" value="HIQ72681.1"/>
    <property type="molecule type" value="Genomic_DNA"/>
</dbReference>
<keyword evidence="2" id="KW-1133">Transmembrane helix</keyword>
<sequence>MERRTRRPERPPEQSDPQERAQASGERALRIVTLALLCGIVILSIVLAVLVLSRRQAGPADPAGAAATASPAAYDPGMPFGASELTQAQLQRAMQEGSFDLEEGEAGPRGISLGDSIDTVLDRLPVAYSADMETDLAVLYSAAEDGQTLLPPYATLSVASDKLEITLVAPMTELPEDVGACFVKSPSVWCRYTIDPTDNTVSRITLGASNL</sequence>
<organism evidence="3 4">
    <name type="scientific">Candidatus Onthenecus intestinigallinarum</name>
    <dbReference type="NCBI Taxonomy" id="2840875"/>
    <lineage>
        <taxon>Bacteria</taxon>
        <taxon>Bacillati</taxon>
        <taxon>Bacillota</taxon>
        <taxon>Clostridia</taxon>
        <taxon>Eubacteriales</taxon>
        <taxon>Candidatus Onthenecus</taxon>
    </lineage>
</organism>
<proteinExistence type="predicted"/>
<evidence type="ECO:0000256" key="1">
    <source>
        <dbReference type="SAM" id="MobiDB-lite"/>
    </source>
</evidence>
<reference evidence="3" key="2">
    <citation type="journal article" date="2021" name="PeerJ">
        <title>Extensive microbial diversity within the chicken gut microbiome revealed by metagenomics and culture.</title>
        <authorList>
            <person name="Gilroy R."/>
            <person name="Ravi A."/>
            <person name="Getino M."/>
            <person name="Pursley I."/>
            <person name="Horton D.L."/>
            <person name="Alikhan N.F."/>
            <person name="Baker D."/>
            <person name="Gharbi K."/>
            <person name="Hall N."/>
            <person name="Watson M."/>
            <person name="Adriaenssens E.M."/>
            <person name="Foster-Nyarko E."/>
            <person name="Jarju S."/>
            <person name="Secka A."/>
            <person name="Antonio M."/>
            <person name="Oren A."/>
            <person name="Chaudhuri R.R."/>
            <person name="La Ragione R."/>
            <person name="Hildebrand F."/>
            <person name="Pallen M.J."/>
        </authorList>
    </citation>
    <scope>NUCLEOTIDE SEQUENCE</scope>
    <source>
        <strain evidence="3">ChiSxjej2B14-6234</strain>
    </source>
</reference>
<keyword evidence="2" id="KW-0472">Membrane</keyword>
<accession>A0A9D1CR83</accession>
<reference evidence="3" key="1">
    <citation type="submission" date="2020-10" db="EMBL/GenBank/DDBJ databases">
        <authorList>
            <person name="Gilroy R."/>
        </authorList>
    </citation>
    <scope>NUCLEOTIDE SEQUENCE</scope>
    <source>
        <strain evidence="3">ChiSxjej2B14-6234</strain>
    </source>
</reference>
<dbReference type="AlphaFoldDB" id="A0A9D1CR83"/>